<evidence type="ECO:0000313" key="3">
    <source>
        <dbReference type="EMBL" id="EGG14304.1"/>
    </source>
</evidence>
<dbReference type="InterPro" id="IPR008972">
    <property type="entry name" value="Cupredoxin"/>
</dbReference>
<feature type="transmembrane region" description="Helical" evidence="2">
    <location>
        <begin position="21"/>
        <end position="40"/>
    </location>
</feature>
<keyword evidence="4" id="KW-1185">Reference proteome</keyword>
<sequence length="283" mass="32953">MIRNDSTTRISSKSLPKLNRSTTTSTLLFLVVVFLLSITINNINVVNGEHYIVEWNNPVVSNLTISVGDTVTWITSDMEMNTVTLIERIPIYLDHDNQVTFENPKLKYQKEQLQLQQQQQTQTSDQMTTNQQLLLLQQQKEKEKEQKEKDQKYSYSFDSPISFNNPKYHQQPQQQTAASLQQLSQQQQQQQTVILQQQQQEQSNLVNPSLNLHETPTRRRYSFTFTQEGLYLYSSKYNPETMQGTVQVLPIVYDPDANSSSKQSLWSLCFAFFIGLLMFFIFN</sequence>
<keyword evidence="2" id="KW-0812">Transmembrane</keyword>
<dbReference type="RefSeq" id="XP_004351013.1">
    <property type="nucleotide sequence ID" value="XM_004350961.1"/>
</dbReference>
<gene>
    <name evidence="3" type="ORF">DFA_12074</name>
</gene>
<dbReference type="OrthoDB" id="17910at2759"/>
<feature type="compositionally biased region" description="Low complexity" evidence="1">
    <location>
        <begin position="170"/>
        <end position="182"/>
    </location>
</feature>
<evidence type="ECO:0000256" key="2">
    <source>
        <dbReference type="SAM" id="Phobius"/>
    </source>
</evidence>
<feature type="transmembrane region" description="Helical" evidence="2">
    <location>
        <begin position="265"/>
        <end position="282"/>
    </location>
</feature>
<keyword evidence="2" id="KW-0472">Membrane</keyword>
<feature type="region of interest" description="Disordered" evidence="1">
    <location>
        <begin position="139"/>
        <end position="182"/>
    </location>
</feature>
<accession>F4QFQ7</accession>
<reference evidence="4" key="1">
    <citation type="journal article" date="2011" name="Genome Res.">
        <title>Phylogeny-wide analysis of social amoeba genomes highlights ancient origins for complex intercellular communication.</title>
        <authorList>
            <person name="Heidel A.J."/>
            <person name="Lawal H.M."/>
            <person name="Felder M."/>
            <person name="Schilde C."/>
            <person name="Helps N.R."/>
            <person name="Tunggal B."/>
            <person name="Rivero F."/>
            <person name="John U."/>
            <person name="Schleicher M."/>
            <person name="Eichinger L."/>
            <person name="Platzer M."/>
            <person name="Noegel A.A."/>
            <person name="Schaap P."/>
            <person name="Gloeckner G."/>
        </authorList>
    </citation>
    <scope>NUCLEOTIDE SEQUENCE [LARGE SCALE GENOMIC DNA]</scope>
    <source>
        <strain evidence="4">SH3</strain>
    </source>
</reference>
<protein>
    <submittedName>
        <fullName evidence="3">Uncharacterized protein</fullName>
    </submittedName>
</protein>
<dbReference type="KEGG" id="dfa:DFA_12074"/>
<feature type="compositionally biased region" description="Polar residues" evidence="1">
    <location>
        <begin position="153"/>
        <end position="168"/>
    </location>
</feature>
<organism evidence="3 4">
    <name type="scientific">Cavenderia fasciculata</name>
    <name type="common">Slime mold</name>
    <name type="synonym">Dictyostelium fasciculatum</name>
    <dbReference type="NCBI Taxonomy" id="261658"/>
    <lineage>
        <taxon>Eukaryota</taxon>
        <taxon>Amoebozoa</taxon>
        <taxon>Evosea</taxon>
        <taxon>Eumycetozoa</taxon>
        <taxon>Dictyostelia</taxon>
        <taxon>Acytosteliales</taxon>
        <taxon>Cavenderiaceae</taxon>
        <taxon>Cavenderia</taxon>
    </lineage>
</organism>
<feature type="compositionally biased region" description="Basic and acidic residues" evidence="1">
    <location>
        <begin position="139"/>
        <end position="152"/>
    </location>
</feature>
<proteinExistence type="predicted"/>
<dbReference type="Gene3D" id="2.60.40.420">
    <property type="entry name" value="Cupredoxins - blue copper proteins"/>
    <property type="match status" value="1"/>
</dbReference>
<keyword evidence="2" id="KW-1133">Transmembrane helix</keyword>
<dbReference type="Proteomes" id="UP000007797">
    <property type="component" value="Unassembled WGS sequence"/>
</dbReference>
<evidence type="ECO:0000313" key="4">
    <source>
        <dbReference type="Proteomes" id="UP000007797"/>
    </source>
</evidence>
<dbReference type="EMBL" id="GL883029">
    <property type="protein sequence ID" value="EGG14304.1"/>
    <property type="molecule type" value="Genomic_DNA"/>
</dbReference>
<dbReference type="GeneID" id="14865819"/>
<name>F4QFQ7_CACFS</name>
<evidence type="ECO:0000256" key="1">
    <source>
        <dbReference type="SAM" id="MobiDB-lite"/>
    </source>
</evidence>
<dbReference type="AlphaFoldDB" id="F4QFQ7"/>